<dbReference type="RefSeq" id="WP_160028792.1">
    <property type="nucleotide sequence ID" value="NZ_CP041764.1"/>
</dbReference>
<evidence type="ECO:0000313" key="1">
    <source>
        <dbReference type="EMBL" id="QHA86873.1"/>
    </source>
</evidence>
<sequence length="234" mass="27086">MSKREDLIDIRDVSTAQYGLVYSEILGWLDLGHAAGADIRKVIEQMDVGERKPEPYYEVMYFQSMYKFVHSLGIGVHTRWRIKKGCDQASRHSIVLAMMMRTALRFENLQASVPFSWVTDSGFSAEDLVSDLLGFYRVIRPMNYFPLLRLISRQEALKRWDHYGPIGNYKNKLFRPMLFPDPVKNKSAKPKYGELPPFMKSIVPFSNFQGDTVKIVVDHGRHMNFGDLPQGIFR</sequence>
<organism evidence="1 2">
    <name type="scientific">Serratia rhizosphaerae</name>
    <dbReference type="NCBI Taxonomy" id="2597702"/>
    <lineage>
        <taxon>Bacteria</taxon>
        <taxon>Pseudomonadati</taxon>
        <taxon>Pseudomonadota</taxon>
        <taxon>Gammaproteobacteria</taxon>
        <taxon>Enterobacterales</taxon>
        <taxon>Yersiniaceae</taxon>
        <taxon>Serratia</taxon>
    </lineage>
</organism>
<keyword evidence="2" id="KW-1185">Reference proteome</keyword>
<gene>
    <name evidence="1" type="ORF">FO014_07835</name>
</gene>
<dbReference type="EMBL" id="CP041764">
    <property type="protein sequence ID" value="QHA86873.1"/>
    <property type="molecule type" value="Genomic_DNA"/>
</dbReference>
<proteinExistence type="predicted"/>
<accession>A0ABX6GKT8</accession>
<dbReference type="Proteomes" id="UP000430368">
    <property type="component" value="Chromosome"/>
</dbReference>
<reference evidence="1 2" key="1">
    <citation type="submission" date="2019-07" db="EMBL/GenBank/DDBJ databases">
        <title>Serratia dokdonensis sp. nov., an elicitor of systemic resistance in Nicotiana Tabacum.</title>
        <authorList>
            <person name="Son J.-S."/>
            <person name="Hwang Y.-J."/>
            <person name="Lee S.-Y."/>
            <person name="Ghim S.-Y."/>
        </authorList>
    </citation>
    <scope>NUCLEOTIDE SEQUENCE [LARGE SCALE GENOMIC DNA]</scope>
    <source>
        <strain evidence="1 2">KUDC3025</strain>
    </source>
</reference>
<name>A0ABX6GKT8_9GAMM</name>
<protein>
    <submittedName>
        <fullName evidence="1">Uncharacterized protein</fullName>
    </submittedName>
</protein>
<evidence type="ECO:0000313" key="2">
    <source>
        <dbReference type="Proteomes" id="UP000430368"/>
    </source>
</evidence>